<evidence type="ECO:0000256" key="9">
    <source>
        <dbReference type="SAM" id="Phobius"/>
    </source>
</evidence>
<comment type="similarity">
    <text evidence="2">Belongs to the major facilitator superfamily. TCR/Tet family.</text>
</comment>
<keyword evidence="4" id="KW-1003">Cell membrane</keyword>
<dbReference type="PANTHER" id="PTHR23501:SF197">
    <property type="entry name" value="COMD"/>
    <property type="match status" value="1"/>
</dbReference>
<feature type="transmembrane region" description="Helical" evidence="9">
    <location>
        <begin position="209"/>
        <end position="228"/>
    </location>
</feature>
<feature type="transmembrane region" description="Helical" evidence="9">
    <location>
        <begin position="90"/>
        <end position="109"/>
    </location>
</feature>
<name>A0A9W6P7F2_9ACTN</name>
<dbReference type="AlphaFoldDB" id="A0A9W6P7F2"/>
<feature type="compositionally biased region" description="Polar residues" evidence="8">
    <location>
        <begin position="549"/>
        <end position="560"/>
    </location>
</feature>
<comment type="subcellular location">
    <subcellularLocation>
        <location evidence="1">Cell membrane</location>
        <topology evidence="1">Multi-pass membrane protein</topology>
    </subcellularLocation>
</comment>
<dbReference type="Pfam" id="PF07690">
    <property type="entry name" value="MFS_1"/>
    <property type="match status" value="1"/>
</dbReference>
<dbReference type="CDD" id="cd17502">
    <property type="entry name" value="MFS_Azr1_MDR_like"/>
    <property type="match status" value="1"/>
</dbReference>
<feature type="transmembrane region" description="Helical" evidence="9">
    <location>
        <begin position="415"/>
        <end position="433"/>
    </location>
</feature>
<keyword evidence="3" id="KW-0813">Transport</keyword>
<feature type="transmembrane region" description="Helical" evidence="9">
    <location>
        <begin position="277"/>
        <end position="299"/>
    </location>
</feature>
<feature type="region of interest" description="Disordered" evidence="8">
    <location>
        <begin position="519"/>
        <end position="560"/>
    </location>
</feature>
<gene>
    <name evidence="11" type="ORF">Nans01_29060</name>
</gene>
<feature type="domain" description="Major facilitator superfamily (MFS) profile" evidence="10">
    <location>
        <begin position="25"/>
        <end position="508"/>
    </location>
</feature>
<dbReference type="GO" id="GO:0022857">
    <property type="term" value="F:transmembrane transporter activity"/>
    <property type="evidence" value="ECO:0007669"/>
    <property type="project" value="InterPro"/>
</dbReference>
<comment type="caution">
    <text evidence="11">The sequence shown here is derived from an EMBL/GenBank/DDBJ whole genome shotgun (WGS) entry which is preliminary data.</text>
</comment>
<feature type="transmembrane region" description="Helical" evidence="9">
    <location>
        <begin position="148"/>
        <end position="170"/>
    </location>
</feature>
<feature type="transmembrane region" description="Helical" evidence="9">
    <location>
        <begin position="240"/>
        <end position="257"/>
    </location>
</feature>
<evidence type="ECO:0000256" key="3">
    <source>
        <dbReference type="ARBA" id="ARBA00022448"/>
    </source>
</evidence>
<dbReference type="RefSeq" id="WP_285760025.1">
    <property type="nucleotide sequence ID" value="NZ_BSQG01000004.1"/>
</dbReference>
<keyword evidence="6 9" id="KW-1133">Transmembrane helix</keyword>
<dbReference type="EMBL" id="BSQG01000004">
    <property type="protein sequence ID" value="GLU48555.1"/>
    <property type="molecule type" value="Genomic_DNA"/>
</dbReference>
<dbReference type="SUPFAM" id="SSF103473">
    <property type="entry name" value="MFS general substrate transporter"/>
    <property type="match status" value="1"/>
</dbReference>
<feature type="transmembrane region" description="Helical" evidence="9">
    <location>
        <begin position="345"/>
        <end position="363"/>
    </location>
</feature>
<dbReference type="Gene3D" id="1.20.1720.10">
    <property type="entry name" value="Multidrug resistance protein D"/>
    <property type="match status" value="1"/>
</dbReference>
<dbReference type="GO" id="GO:0005886">
    <property type="term" value="C:plasma membrane"/>
    <property type="evidence" value="ECO:0007669"/>
    <property type="project" value="UniProtKB-SubCell"/>
</dbReference>
<dbReference type="InterPro" id="IPR004638">
    <property type="entry name" value="EmrB-like"/>
</dbReference>
<dbReference type="Proteomes" id="UP001165092">
    <property type="component" value="Unassembled WGS sequence"/>
</dbReference>
<dbReference type="Gene3D" id="1.20.1250.20">
    <property type="entry name" value="MFS general substrate transporter like domains"/>
    <property type="match status" value="1"/>
</dbReference>
<dbReference type="InterPro" id="IPR036259">
    <property type="entry name" value="MFS_trans_sf"/>
</dbReference>
<dbReference type="PRINTS" id="PR01036">
    <property type="entry name" value="TCRTETB"/>
</dbReference>
<evidence type="ECO:0000259" key="10">
    <source>
        <dbReference type="PROSITE" id="PS50850"/>
    </source>
</evidence>
<feature type="transmembrane region" description="Helical" evidence="9">
    <location>
        <begin position="115"/>
        <end position="136"/>
    </location>
</feature>
<feature type="transmembrane region" description="Helical" evidence="9">
    <location>
        <begin position="21"/>
        <end position="39"/>
    </location>
</feature>
<feature type="transmembrane region" description="Helical" evidence="9">
    <location>
        <begin position="176"/>
        <end position="197"/>
    </location>
</feature>
<sequence>MDSTTLDSRPAQAPLVLTRRRIWIIFGALLSGMLLASLDQTIVSTAMPTIVGQLGGVEHQTWITTAYLLATTVAMPAYGKLGDVLGRRHLFLGAIAIFTVASIGCAFAPDFWTFVAFRAMQGLGGAGLMVLSQTIIADIVPAKERGKFMGPLGAVFGVSAVAGPLLGGLFVDHLTWHWAFYINIPIGIAAFAVAWKMLTLPGKRPVKRIDWLGLALLSVATTCLILATDLGGGELGWTDPVTLLAAGGLVVALLCFLMVERRAQDPIIPLSLFRNPIFVNATAIGLMLGLGMFAALAFVPTFLQMAAGTSAAASGLLGLPMMVGLFATATWSGLAISRTGRYRPYPIAGIVLMLVAMIAMTTLSGQTPIWLICTYLFVFGSGIGLVMQVVVLVVQNAVDPAMVGTATSTNNYFREVGASLGVAVVGALFTTRLSERLGEAFSGAGASAAEAEEAAATIDPATLASLPEQLRLVIVDAYADSLAPVFWILVPFLVVALLLALLLKQIPLSDTAGMVARGEAVTEEPTRAATADAPETASEAQDADRPDSTGATTEQGADRR</sequence>
<feature type="transmembrane region" description="Helical" evidence="9">
    <location>
        <begin position="59"/>
        <end position="78"/>
    </location>
</feature>
<organism evidence="11 12">
    <name type="scientific">Nocardiopsis ansamitocini</name>
    <dbReference type="NCBI Taxonomy" id="1670832"/>
    <lineage>
        <taxon>Bacteria</taxon>
        <taxon>Bacillati</taxon>
        <taxon>Actinomycetota</taxon>
        <taxon>Actinomycetes</taxon>
        <taxon>Streptosporangiales</taxon>
        <taxon>Nocardiopsidaceae</taxon>
        <taxon>Nocardiopsis</taxon>
    </lineage>
</organism>
<evidence type="ECO:0000256" key="6">
    <source>
        <dbReference type="ARBA" id="ARBA00022989"/>
    </source>
</evidence>
<dbReference type="PROSITE" id="PS50850">
    <property type="entry name" value="MFS"/>
    <property type="match status" value="1"/>
</dbReference>
<reference evidence="11" key="1">
    <citation type="submission" date="2023-02" db="EMBL/GenBank/DDBJ databases">
        <title>Nocardiopsis ansamitocini NBRC 112285.</title>
        <authorList>
            <person name="Ichikawa N."/>
            <person name="Sato H."/>
            <person name="Tonouchi N."/>
        </authorList>
    </citation>
    <scope>NUCLEOTIDE SEQUENCE</scope>
    <source>
        <strain evidence="11">NBRC 112285</strain>
    </source>
</reference>
<feature type="transmembrane region" description="Helical" evidence="9">
    <location>
        <begin position="485"/>
        <end position="503"/>
    </location>
</feature>
<evidence type="ECO:0000256" key="7">
    <source>
        <dbReference type="ARBA" id="ARBA00023136"/>
    </source>
</evidence>
<keyword evidence="5 9" id="KW-0812">Transmembrane</keyword>
<keyword evidence="12" id="KW-1185">Reference proteome</keyword>
<evidence type="ECO:0000313" key="11">
    <source>
        <dbReference type="EMBL" id="GLU48555.1"/>
    </source>
</evidence>
<feature type="transmembrane region" description="Helical" evidence="9">
    <location>
        <begin position="369"/>
        <end position="394"/>
    </location>
</feature>
<feature type="transmembrane region" description="Helical" evidence="9">
    <location>
        <begin position="311"/>
        <end position="333"/>
    </location>
</feature>
<dbReference type="FunFam" id="1.20.1720.10:FF:000004">
    <property type="entry name" value="EmrB/QacA family drug resistance transporter"/>
    <property type="match status" value="1"/>
</dbReference>
<evidence type="ECO:0000313" key="12">
    <source>
        <dbReference type="Proteomes" id="UP001165092"/>
    </source>
</evidence>
<keyword evidence="7 9" id="KW-0472">Membrane</keyword>
<evidence type="ECO:0000256" key="5">
    <source>
        <dbReference type="ARBA" id="ARBA00022692"/>
    </source>
</evidence>
<accession>A0A9W6P7F2</accession>
<evidence type="ECO:0000256" key="8">
    <source>
        <dbReference type="SAM" id="MobiDB-lite"/>
    </source>
</evidence>
<evidence type="ECO:0000256" key="4">
    <source>
        <dbReference type="ARBA" id="ARBA00022475"/>
    </source>
</evidence>
<dbReference type="NCBIfam" id="TIGR00711">
    <property type="entry name" value="efflux_EmrB"/>
    <property type="match status" value="1"/>
</dbReference>
<evidence type="ECO:0000256" key="1">
    <source>
        <dbReference type="ARBA" id="ARBA00004651"/>
    </source>
</evidence>
<protein>
    <submittedName>
        <fullName evidence="11">MFS transporter</fullName>
    </submittedName>
</protein>
<dbReference type="InterPro" id="IPR020846">
    <property type="entry name" value="MFS_dom"/>
</dbReference>
<evidence type="ECO:0000256" key="2">
    <source>
        <dbReference type="ARBA" id="ARBA00007520"/>
    </source>
</evidence>
<dbReference type="PANTHER" id="PTHR23501">
    <property type="entry name" value="MAJOR FACILITATOR SUPERFAMILY"/>
    <property type="match status" value="1"/>
</dbReference>
<dbReference type="InterPro" id="IPR011701">
    <property type="entry name" value="MFS"/>
</dbReference>
<proteinExistence type="inferred from homology"/>